<evidence type="ECO:0000313" key="7">
    <source>
        <dbReference type="Proteomes" id="UP000014155"/>
    </source>
</evidence>
<dbReference type="InterPro" id="IPR025110">
    <property type="entry name" value="AMP-bd_C"/>
</dbReference>
<reference evidence="6 7" key="1">
    <citation type="journal article" date="2013" name="Genome Announc.">
        <title>Draft Genome Sequence of the Cellulolytic, Mesophilic, Anaerobic Bacterium Clostridium termitidis Strain CT1112 (DSM 5398).</title>
        <authorList>
            <person name="Lal S."/>
            <person name="Ramachandran U."/>
            <person name="Zhang X."/>
            <person name="Munir R."/>
            <person name="Sparling R."/>
            <person name="Levin D.B."/>
        </authorList>
    </citation>
    <scope>NUCLEOTIDE SEQUENCE [LARGE SCALE GENOMIC DNA]</scope>
    <source>
        <strain evidence="6 7">CT1112</strain>
    </source>
</reference>
<dbReference type="InterPro" id="IPR020845">
    <property type="entry name" value="AMP-binding_CS"/>
</dbReference>
<protein>
    <submittedName>
        <fullName evidence="6">Amino acid adenylation domain protein</fullName>
    </submittedName>
</protein>
<keyword evidence="4" id="KW-0597">Phosphoprotein</keyword>
<dbReference type="InterPro" id="IPR000873">
    <property type="entry name" value="AMP-dep_synth/lig_dom"/>
</dbReference>
<dbReference type="Gene3D" id="1.10.1200.10">
    <property type="entry name" value="ACP-like"/>
    <property type="match status" value="1"/>
</dbReference>
<dbReference type="GO" id="GO:0031177">
    <property type="term" value="F:phosphopantetheine binding"/>
    <property type="evidence" value="ECO:0007669"/>
    <property type="project" value="TreeGrafter"/>
</dbReference>
<dbReference type="InterPro" id="IPR045851">
    <property type="entry name" value="AMP-bd_C_sf"/>
</dbReference>
<evidence type="ECO:0000313" key="6">
    <source>
        <dbReference type="EMBL" id="EMS72609.1"/>
    </source>
</evidence>
<dbReference type="PANTHER" id="PTHR45527:SF1">
    <property type="entry name" value="FATTY ACID SYNTHASE"/>
    <property type="match status" value="1"/>
</dbReference>
<dbReference type="InterPro" id="IPR009081">
    <property type="entry name" value="PP-bd_ACP"/>
</dbReference>
<dbReference type="PANTHER" id="PTHR45527">
    <property type="entry name" value="NONRIBOSOMAL PEPTIDE SYNTHETASE"/>
    <property type="match status" value="1"/>
</dbReference>
<dbReference type="SUPFAM" id="SSF56801">
    <property type="entry name" value="Acetyl-CoA synthetase-like"/>
    <property type="match status" value="1"/>
</dbReference>
<dbReference type="STRING" id="1195236.CTER_1456"/>
<dbReference type="eggNOG" id="COG1020">
    <property type="taxonomic scope" value="Bacteria"/>
</dbReference>
<dbReference type="Pfam" id="PF00550">
    <property type="entry name" value="PP-binding"/>
    <property type="match status" value="1"/>
</dbReference>
<keyword evidence="3" id="KW-0596">Phosphopantetheine</keyword>
<accession>S0FTV5</accession>
<dbReference type="GO" id="GO:0008610">
    <property type="term" value="P:lipid biosynthetic process"/>
    <property type="evidence" value="ECO:0007669"/>
    <property type="project" value="UniProtKB-ARBA"/>
</dbReference>
<proteinExistence type="inferred from homology"/>
<dbReference type="InterPro" id="IPR001242">
    <property type="entry name" value="Condensation_dom"/>
</dbReference>
<dbReference type="FunFam" id="1.10.1200.10:FF:000005">
    <property type="entry name" value="Nonribosomal peptide synthetase 1"/>
    <property type="match status" value="1"/>
</dbReference>
<dbReference type="Pfam" id="PF00501">
    <property type="entry name" value="AMP-binding"/>
    <property type="match status" value="1"/>
</dbReference>
<dbReference type="FunFam" id="2.30.38.10:FF:000001">
    <property type="entry name" value="Non-ribosomal peptide synthetase PvdI"/>
    <property type="match status" value="1"/>
</dbReference>
<dbReference type="Gene3D" id="2.30.38.10">
    <property type="entry name" value="Luciferase, Domain 3"/>
    <property type="match status" value="1"/>
</dbReference>
<dbReference type="EMBL" id="AORV01000026">
    <property type="protein sequence ID" value="EMS72609.1"/>
    <property type="molecule type" value="Genomic_DNA"/>
</dbReference>
<dbReference type="InterPro" id="IPR023213">
    <property type="entry name" value="CAT-like_dom_sf"/>
</dbReference>
<dbReference type="Pfam" id="PF18563">
    <property type="entry name" value="TubC_N"/>
    <property type="match status" value="1"/>
</dbReference>
<comment type="caution">
    <text evidence="6">The sequence shown here is derived from an EMBL/GenBank/DDBJ whole genome shotgun (WGS) entry which is preliminary data.</text>
</comment>
<dbReference type="Gene3D" id="3.30.300.30">
    <property type="match status" value="1"/>
</dbReference>
<dbReference type="FunFam" id="3.40.50.12780:FF:000012">
    <property type="entry name" value="Non-ribosomal peptide synthetase"/>
    <property type="match status" value="1"/>
</dbReference>
<gene>
    <name evidence="6" type="ORF">CTER_1456</name>
</gene>
<evidence type="ECO:0000256" key="3">
    <source>
        <dbReference type="ARBA" id="ARBA00022450"/>
    </source>
</evidence>
<dbReference type="GO" id="GO:0005829">
    <property type="term" value="C:cytosol"/>
    <property type="evidence" value="ECO:0007669"/>
    <property type="project" value="TreeGrafter"/>
</dbReference>
<dbReference type="SUPFAM" id="SSF47336">
    <property type="entry name" value="ACP-like"/>
    <property type="match status" value="1"/>
</dbReference>
<dbReference type="Pfam" id="PF13193">
    <property type="entry name" value="AMP-binding_C"/>
    <property type="match status" value="1"/>
</dbReference>
<organism evidence="6 7">
    <name type="scientific">Ruminiclostridium cellobioparum subsp. termitidis CT1112</name>
    <dbReference type="NCBI Taxonomy" id="1195236"/>
    <lineage>
        <taxon>Bacteria</taxon>
        <taxon>Bacillati</taxon>
        <taxon>Bacillota</taxon>
        <taxon>Clostridia</taxon>
        <taxon>Eubacteriales</taxon>
        <taxon>Oscillospiraceae</taxon>
        <taxon>Ruminiclostridium</taxon>
    </lineage>
</organism>
<dbReference type="GO" id="GO:0003824">
    <property type="term" value="F:catalytic activity"/>
    <property type="evidence" value="ECO:0007669"/>
    <property type="project" value="InterPro"/>
</dbReference>
<evidence type="ECO:0000259" key="5">
    <source>
        <dbReference type="PROSITE" id="PS50075"/>
    </source>
</evidence>
<dbReference type="CDD" id="cd19531">
    <property type="entry name" value="LCL_NRPS-like"/>
    <property type="match status" value="1"/>
</dbReference>
<dbReference type="RefSeq" id="WP_004624865.1">
    <property type="nucleotide sequence ID" value="NZ_AORV01000026.1"/>
</dbReference>
<dbReference type="NCBIfam" id="TIGR01733">
    <property type="entry name" value="AA-adenyl-dom"/>
    <property type="match status" value="1"/>
</dbReference>
<dbReference type="InterPro" id="IPR036736">
    <property type="entry name" value="ACP-like_sf"/>
</dbReference>
<dbReference type="GO" id="GO:0044550">
    <property type="term" value="P:secondary metabolite biosynthetic process"/>
    <property type="evidence" value="ECO:0007669"/>
    <property type="project" value="UniProtKB-ARBA"/>
</dbReference>
<name>S0FTV5_RUMCE</name>
<dbReference type="FunFam" id="3.40.50.980:FF:000001">
    <property type="entry name" value="Non-ribosomal peptide synthetase"/>
    <property type="match status" value="1"/>
</dbReference>
<comment type="similarity">
    <text evidence="2">Belongs to the ATP-dependent AMP-binding enzyme family.</text>
</comment>
<evidence type="ECO:0000256" key="2">
    <source>
        <dbReference type="ARBA" id="ARBA00006432"/>
    </source>
</evidence>
<dbReference type="GO" id="GO:0043041">
    <property type="term" value="P:amino acid activation for nonribosomal peptide biosynthetic process"/>
    <property type="evidence" value="ECO:0007669"/>
    <property type="project" value="TreeGrafter"/>
</dbReference>
<dbReference type="Gene3D" id="3.30.559.10">
    <property type="entry name" value="Chloramphenicol acetyltransferase-like domain"/>
    <property type="match status" value="1"/>
</dbReference>
<dbReference type="InterPro" id="IPR044894">
    <property type="entry name" value="TubC_N_sf"/>
</dbReference>
<dbReference type="Gene3D" id="1.10.10.1830">
    <property type="entry name" value="Non-ribosomal peptide synthase, adenylation domain"/>
    <property type="match status" value="1"/>
</dbReference>
<comment type="cofactor">
    <cofactor evidence="1">
        <name>pantetheine 4'-phosphate</name>
        <dbReference type="ChEBI" id="CHEBI:47942"/>
    </cofactor>
</comment>
<dbReference type="Pfam" id="PF00668">
    <property type="entry name" value="Condensation"/>
    <property type="match status" value="1"/>
</dbReference>
<dbReference type="SUPFAM" id="SSF52777">
    <property type="entry name" value="CoA-dependent acyltransferases"/>
    <property type="match status" value="2"/>
</dbReference>
<feature type="domain" description="Carrier" evidence="5">
    <location>
        <begin position="1042"/>
        <end position="1114"/>
    </location>
</feature>
<dbReference type="InterPro" id="IPR010071">
    <property type="entry name" value="AA_adenyl_dom"/>
</dbReference>
<keyword evidence="7" id="KW-1185">Reference proteome</keyword>
<dbReference type="FunFam" id="3.30.300.30:FF:000010">
    <property type="entry name" value="Enterobactin synthetase component F"/>
    <property type="match status" value="1"/>
</dbReference>
<dbReference type="PROSITE" id="PS50075">
    <property type="entry name" value="CARRIER"/>
    <property type="match status" value="1"/>
</dbReference>
<dbReference type="Gene3D" id="3.40.50.980">
    <property type="match status" value="2"/>
</dbReference>
<dbReference type="InterPro" id="IPR041464">
    <property type="entry name" value="TubC_N"/>
</dbReference>
<sequence>MIENNSCLKEKQPIEKFISELKAKNIKLWKEDGLLRYKAPKGVITAEILKDMAERKEEIKNYLISSDFGDAFSKPIPKIEMRDYYSLSAAQKRMYLVSQIDSESTAYNMTQVLKIEGDLDLNHFTQVIEKLVERHEILRTSFELIEGKPVQKIHQKVSFNIEYNEMEEDNEKVDHIIGEFIRPYDLSKPPLFRFKLVKLKNASEGPAYLLLQDMHHIVGDGVSEGILVSEVNELYAGKDLPALNIQYKDYAVWQEKLLESEEVESQKQFWKELLSGELPVLNLPADFTRPTGFSYKGDSVLFALNRELAEKLYQLARENRVTLYTVLLTAYNILLSKYTGQTDIIIGTPSAGRRHSDIQNTLGVFINTLVLRNFPQADKTFSAFLQEVGANVLKVFDNQDYQFEQLVDELNIKRDMSRNPIFDTMFILQNMNIGDVKAEGLEISGYQYKRKMSQFDIETIAVESKKGIDIEINYCTDLFKQETIERFGRHFLNILNFIVDNTQVRLQEIDLLDNEEKNQVLNEFNNTVAEFPRDKTLHELFENQVEKTPLNTALIFNNKTMTYKELNEKSNQLANVLRSKGIKPDDIVGIMVERSFEMLIGIMGILKAGGAYLPIDTEYPEERINYILDDGGAKLVLTRKQLEHKLRFAGEIIDLEEESLYQGDCENLEKVNNPKDLVYVIYTSGSTGKPKGVMIKHEGAVNILNGLQKEYPLLEEDTYLFKTTFTFDVSVAELFGWFYAGGRLAILESGEEKNPQKVLEAIEQYNATHINFVPSMLNLFLDIFNEEKTHTLDKLKYIFACGEALSKEVVKKFNKITSKVKLENIYGPTETSIYATRYSLNDSTYQDIVPIGKPFKNIKAYILDTNNSLQPIGVPGELCLGGSGVSRGYINRPELTSSKFISNPFSSGEKIYKTGDLVKWLPDGNIVYLGRMDHQVKIRGFRIELGEIEAQLLKSEYIKQTVVVAREDIKSGTKYLCAYIVADRELTVHELREYLKKTLPEYMVPSHFVQMEKLPLSQNGKVDRKALPEQGGEFNAGKGYVAPTNEIEKKLSEVWQEILGVKKVGIKDDFFDLGGNSLKAIQMMGRLEGYSLNMRHIMQYPTIAELQKYVVSLNAKEHELPLIMRENMDIEYHFLKNGETDDYSIYLSCALLMLYFISKKKLKSIKGMRELFLGDIVSKVIQNPDGSIYDVDYLDYPFREDIFKVQFYRDKGYQSIKEIEELLDKGELVIVNTFMQRVPFSVYFKGEESSSAPEFNDEHTFLIIAYDKQRFYYVEIPHIINFNNYIPYDGNKSVGIIDKEELRPAFDVSLNFATVSVDEQKLNKGSQLKKLIQLTLNNYEKGVFYEEGRKVSQGFAAIPCLMELCENCNLDLNDRKTFTRNTLIELLNWKIWMIASQRKLLKFALEEYDEECNYEVRLNLMDGLEESCKMWIDLGYLIGRRNGKGQTIFDSFYKEYLEELKNKEEEVINGLRMLWSAATVEQQEENNIN</sequence>
<dbReference type="Gene3D" id="3.30.559.30">
    <property type="entry name" value="Nonribosomal peptide synthetase, condensation domain"/>
    <property type="match status" value="1"/>
</dbReference>
<dbReference type="PROSITE" id="PS00455">
    <property type="entry name" value="AMP_BINDING"/>
    <property type="match status" value="1"/>
</dbReference>
<dbReference type="Proteomes" id="UP000014155">
    <property type="component" value="Unassembled WGS sequence"/>
</dbReference>
<evidence type="ECO:0000256" key="1">
    <source>
        <dbReference type="ARBA" id="ARBA00001957"/>
    </source>
</evidence>
<evidence type="ECO:0000256" key="4">
    <source>
        <dbReference type="ARBA" id="ARBA00022553"/>
    </source>
</evidence>
<dbReference type="PATRIC" id="fig|1195236.3.peg.1779"/>